<comment type="caution">
    <text evidence="1">The sequence shown here is derived from an EMBL/GenBank/DDBJ whole genome shotgun (WGS) entry which is preliminary data.</text>
</comment>
<dbReference type="EMBL" id="BLXT01007596">
    <property type="protein sequence ID" value="GFO40182.1"/>
    <property type="molecule type" value="Genomic_DNA"/>
</dbReference>
<evidence type="ECO:0000313" key="1">
    <source>
        <dbReference type="EMBL" id="GFO40182.1"/>
    </source>
</evidence>
<name>A0AAV4D7Q5_9GAST</name>
<proteinExistence type="predicted"/>
<dbReference type="AlphaFoldDB" id="A0AAV4D7Q5"/>
<sequence>MIGALIGLYRSETPGHVGSRELSFRSYIHNCLEKHVEKLESYRGISKPVLFHAALLTAPPRHNLSEIPEGMSQSPDLIS</sequence>
<dbReference type="Proteomes" id="UP000735302">
    <property type="component" value="Unassembled WGS sequence"/>
</dbReference>
<organism evidence="1 2">
    <name type="scientific">Plakobranchus ocellatus</name>
    <dbReference type="NCBI Taxonomy" id="259542"/>
    <lineage>
        <taxon>Eukaryota</taxon>
        <taxon>Metazoa</taxon>
        <taxon>Spiralia</taxon>
        <taxon>Lophotrochozoa</taxon>
        <taxon>Mollusca</taxon>
        <taxon>Gastropoda</taxon>
        <taxon>Heterobranchia</taxon>
        <taxon>Euthyneura</taxon>
        <taxon>Panpulmonata</taxon>
        <taxon>Sacoglossa</taxon>
        <taxon>Placobranchoidea</taxon>
        <taxon>Plakobranchidae</taxon>
        <taxon>Plakobranchus</taxon>
    </lineage>
</organism>
<gene>
    <name evidence="1" type="ORF">PoB_006668700</name>
</gene>
<accession>A0AAV4D7Q5</accession>
<keyword evidence="2" id="KW-1185">Reference proteome</keyword>
<reference evidence="1 2" key="1">
    <citation type="journal article" date="2021" name="Elife">
        <title>Chloroplast acquisition without the gene transfer in kleptoplastic sea slugs, Plakobranchus ocellatus.</title>
        <authorList>
            <person name="Maeda T."/>
            <person name="Takahashi S."/>
            <person name="Yoshida T."/>
            <person name="Shimamura S."/>
            <person name="Takaki Y."/>
            <person name="Nagai Y."/>
            <person name="Toyoda A."/>
            <person name="Suzuki Y."/>
            <person name="Arimoto A."/>
            <person name="Ishii H."/>
            <person name="Satoh N."/>
            <person name="Nishiyama T."/>
            <person name="Hasebe M."/>
            <person name="Maruyama T."/>
            <person name="Minagawa J."/>
            <person name="Obokata J."/>
            <person name="Shigenobu S."/>
        </authorList>
    </citation>
    <scope>NUCLEOTIDE SEQUENCE [LARGE SCALE GENOMIC DNA]</scope>
</reference>
<evidence type="ECO:0000313" key="2">
    <source>
        <dbReference type="Proteomes" id="UP000735302"/>
    </source>
</evidence>
<protein>
    <submittedName>
        <fullName evidence="1">Uncharacterized protein</fullName>
    </submittedName>
</protein>